<dbReference type="OrthoDB" id="3261690at2759"/>
<protein>
    <submittedName>
        <fullName evidence="2">Uncharacterized protein</fullName>
    </submittedName>
</protein>
<evidence type="ECO:0000313" key="3">
    <source>
        <dbReference type="Proteomes" id="UP000886523"/>
    </source>
</evidence>
<evidence type="ECO:0000256" key="1">
    <source>
        <dbReference type="SAM" id="MobiDB-lite"/>
    </source>
</evidence>
<dbReference type="Proteomes" id="UP000886523">
    <property type="component" value="Unassembled WGS sequence"/>
</dbReference>
<dbReference type="AlphaFoldDB" id="A0A9P6ACX5"/>
<organism evidence="2 3">
    <name type="scientific">Hydnum rufescens UP504</name>
    <dbReference type="NCBI Taxonomy" id="1448309"/>
    <lineage>
        <taxon>Eukaryota</taxon>
        <taxon>Fungi</taxon>
        <taxon>Dikarya</taxon>
        <taxon>Basidiomycota</taxon>
        <taxon>Agaricomycotina</taxon>
        <taxon>Agaricomycetes</taxon>
        <taxon>Cantharellales</taxon>
        <taxon>Hydnaceae</taxon>
        <taxon>Hydnum</taxon>
    </lineage>
</organism>
<feature type="compositionally biased region" description="Acidic residues" evidence="1">
    <location>
        <begin position="1"/>
        <end position="17"/>
    </location>
</feature>
<comment type="caution">
    <text evidence="2">The sequence shown here is derived from an EMBL/GenBank/DDBJ whole genome shotgun (WGS) entry which is preliminary data.</text>
</comment>
<dbReference type="EMBL" id="MU129391">
    <property type="protein sequence ID" value="KAF9503297.1"/>
    <property type="molecule type" value="Genomic_DNA"/>
</dbReference>
<feature type="region of interest" description="Disordered" evidence="1">
    <location>
        <begin position="550"/>
        <end position="571"/>
    </location>
</feature>
<proteinExistence type="predicted"/>
<reference evidence="2" key="1">
    <citation type="journal article" date="2020" name="Nat. Commun.">
        <title>Large-scale genome sequencing of mycorrhizal fungi provides insights into the early evolution of symbiotic traits.</title>
        <authorList>
            <person name="Miyauchi S."/>
            <person name="Kiss E."/>
            <person name="Kuo A."/>
            <person name="Drula E."/>
            <person name="Kohler A."/>
            <person name="Sanchez-Garcia M."/>
            <person name="Morin E."/>
            <person name="Andreopoulos B."/>
            <person name="Barry K.W."/>
            <person name="Bonito G."/>
            <person name="Buee M."/>
            <person name="Carver A."/>
            <person name="Chen C."/>
            <person name="Cichocki N."/>
            <person name="Clum A."/>
            <person name="Culley D."/>
            <person name="Crous P.W."/>
            <person name="Fauchery L."/>
            <person name="Girlanda M."/>
            <person name="Hayes R.D."/>
            <person name="Keri Z."/>
            <person name="LaButti K."/>
            <person name="Lipzen A."/>
            <person name="Lombard V."/>
            <person name="Magnuson J."/>
            <person name="Maillard F."/>
            <person name="Murat C."/>
            <person name="Nolan M."/>
            <person name="Ohm R.A."/>
            <person name="Pangilinan J."/>
            <person name="Pereira M.F."/>
            <person name="Perotto S."/>
            <person name="Peter M."/>
            <person name="Pfister S."/>
            <person name="Riley R."/>
            <person name="Sitrit Y."/>
            <person name="Stielow J.B."/>
            <person name="Szollosi G."/>
            <person name="Zifcakova L."/>
            <person name="Stursova M."/>
            <person name="Spatafora J.W."/>
            <person name="Tedersoo L."/>
            <person name="Vaario L.M."/>
            <person name="Yamada A."/>
            <person name="Yan M."/>
            <person name="Wang P."/>
            <person name="Xu J."/>
            <person name="Bruns T."/>
            <person name="Baldrian P."/>
            <person name="Vilgalys R."/>
            <person name="Dunand C."/>
            <person name="Henrissat B."/>
            <person name="Grigoriev I.V."/>
            <person name="Hibbett D."/>
            <person name="Nagy L.G."/>
            <person name="Martin F.M."/>
        </authorList>
    </citation>
    <scope>NUCLEOTIDE SEQUENCE</scope>
    <source>
        <strain evidence="2">UP504</strain>
    </source>
</reference>
<evidence type="ECO:0000313" key="2">
    <source>
        <dbReference type="EMBL" id="KAF9503297.1"/>
    </source>
</evidence>
<gene>
    <name evidence="2" type="ORF">BS47DRAFT_1369637</name>
</gene>
<feature type="region of interest" description="Disordered" evidence="1">
    <location>
        <begin position="913"/>
        <end position="939"/>
    </location>
</feature>
<keyword evidence="3" id="KW-1185">Reference proteome</keyword>
<name>A0A9P6ACX5_9AGAM</name>
<accession>A0A9P6ACX5</accession>
<sequence>MPFTEDTSEDSGSEEGEAGIPRFPGRPMGRNALRLTLGNFVEGCARLMLIPEDETDEAAVLRNTYLARAVLEGITPSGNLMTIDFSSSILQNHEGIRLERDQDSLIAHSRNLPYECDLTIFVIPRECDSLQKPVHITASFNYRELSTIPNCAFAQFSAYHGLVRVAFPRLAAMDGAASEKFYDDILRPAFRDVFPPSAVEWMPTYSSEVFRTTYRNNRVVPGSRLWPSALVPALGRKIIEIADTFEWSKDLFFVHSMRGARLATVHNPSDPVDRQIALQDFMTPFDPQQLSPADEMWVDIGFNFHLPGVCLQPRTSQHADMVSRILGVTAEDARVLTRLQAGNRGAYHQDINAAFPQLSGFGVVPGDISPRIKYLQVYTTDKHVTAHLEKGHTAKWVEPQDVLFQSPDATKEDFFSQMIALCSQSACEGIDGKLRVEVRVPYADSDQALLHLTREFPANFCCAIPTRDWWYGKMVRYVGIRYCALRIIQASPRLQARESVLTLLVFLCYLANSLINRPKHGQHEHKLLRASLPITPNRLAAGLVDGRGGDPYSGDIDSDEDDLPQLPPSQDRHLRPYLDHGMFVSRPLKFTPNRLNAPRFDESEYRPGLDPRSLAYFFKMGHDQLIQKLGAIKLPVADAQHPTRQSRNNRTLRLLERDPDDNPAGDPLQFDLERLGFRIPEAPVDDEDDLHPEERIIPNPEEQHLDEYLLTLFRSMMAQLHRKIPTANNRQFDIENYHRPLISEDEVADESIYRKLDLGEVWETCQIRISALQDLWDSAFFHLVLKETSEFRRNPSTGRADTKHYSTCTYYTQFYALISRLRGPNHDTAVAIRREFKSRIDTFTWLPWATKEGIWSTGSYNGRNGKRIMLPPGRSDRLRAQNTTPCAPVIVVNPRFARNITWSGARILLDQSSDSPVSGSLESGNEQHHPPTPPRTLHTPLNYQRTGSLAEAMQPLVECLRASLIRCREELSVLETAAKATEAPHPIWNCGTSLDSVAHAVWEMERRVVFFTTQIMVCEGFMAQVVGNDGPVAPENE</sequence>
<feature type="region of interest" description="Disordered" evidence="1">
    <location>
        <begin position="1"/>
        <end position="25"/>
    </location>
</feature>
<feature type="compositionally biased region" description="Polar residues" evidence="1">
    <location>
        <begin position="913"/>
        <end position="924"/>
    </location>
</feature>